<keyword evidence="8" id="KW-1185">Reference proteome</keyword>
<dbReference type="STRING" id="330214.NIDE2175"/>
<sequence>MEARTHLEMSTLVREHGHDLQQFLTRRLGCTETAKDLVQDTFVRLLQNRSGEVLTNPRAFLFRIATNLVIDHHRRRQYRETVTLDDPERPIDQADPAPSIETVVWSKQQVARLQQAIEELPPKCRQVFVLIKFHHVSHADVAAKLGISQSTVVKHMVKAVDFCRSRLEDLSS</sequence>
<accession>D8PF86</accession>
<dbReference type="Gene3D" id="1.10.1740.10">
    <property type="match status" value="1"/>
</dbReference>
<dbReference type="NCBIfam" id="TIGR02937">
    <property type="entry name" value="sigma70-ECF"/>
    <property type="match status" value="1"/>
</dbReference>
<dbReference type="SUPFAM" id="SSF88659">
    <property type="entry name" value="Sigma3 and sigma4 domains of RNA polymerase sigma factors"/>
    <property type="match status" value="1"/>
</dbReference>
<dbReference type="KEGG" id="nde:NIDE2175"/>
<comment type="similarity">
    <text evidence="1">Belongs to the sigma-70 factor family. ECF subfamily.</text>
</comment>
<dbReference type="EMBL" id="FP929003">
    <property type="protein sequence ID" value="CBK41895.1"/>
    <property type="molecule type" value="Genomic_DNA"/>
</dbReference>
<evidence type="ECO:0000313" key="8">
    <source>
        <dbReference type="Proteomes" id="UP000001660"/>
    </source>
</evidence>
<evidence type="ECO:0000313" key="7">
    <source>
        <dbReference type="EMBL" id="CBK41895.1"/>
    </source>
</evidence>
<evidence type="ECO:0000259" key="5">
    <source>
        <dbReference type="Pfam" id="PF04542"/>
    </source>
</evidence>
<name>D8PF86_9BACT</name>
<evidence type="ECO:0000256" key="1">
    <source>
        <dbReference type="ARBA" id="ARBA00010641"/>
    </source>
</evidence>
<dbReference type="AlphaFoldDB" id="D8PF86"/>
<dbReference type="Pfam" id="PF04542">
    <property type="entry name" value="Sigma70_r2"/>
    <property type="match status" value="1"/>
</dbReference>
<dbReference type="InterPro" id="IPR013249">
    <property type="entry name" value="RNA_pol_sigma70_r4_t2"/>
</dbReference>
<dbReference type="InterPro" id="IPR013324">
    <property type="entry name" value="RNA_pol_sigma_r3/r4-like"/>
</dbReference>
<dbReference type="Proteomes" id="UP000001660">
    <property type="component" value="Chromosome"/>
</dbReference>
<dbReference type="InterPro" id="IPR036388">
    <property type="entry name" value="WH-like_DNA-bd_sf"/>
</dbReference>
<keyword evidence="4" id="KW-0804">Transcription</keyword>
<dbReference type="eggNOG" id="COG1595">
    <property type="taxonomic scope" value="Bacteria"/>
</dbReference>
<reference evidence="7 8" key="1">
    <citation type="journal article" date="2010" name="Proc. Natl. Acad. Sci. U.S.A.">
        <title>A Nitrospira metagenome illuminates the physiology and evolution of globally important nitrite-oxidizing bacteria.</title>
        <authorList>
            <person name="Lucker S."/>
            <person name="Wagner M."/>
            <person name="Maixner F."/>
            <person name="Pelletier E."/>
            <person name="Koch H."/>
            <person name="Vacherie B."/>
            <person name="Rattei T."/>
            <person name="Sinninghe Damste J."/>
            <person name="Spieck E."/>
            <person name="Le Paslier D."/>
            <person name="Daims H."/>
        </authorList>
    </citation>
    <scope>NUCLEOTIDE SEQUENCE [LARGE SCALE GENOMIC DNA]</scope>
</reference>
<feature type="domain" description="RNA polymerase sigma factor 70 region 4 type 2" evidence="6">
    <location>
        <begin position="112"/>
        <end position="161"/>
    </location>
</feature>
<feature type="domain" description="RNA polymerase sigma-70 region 2" evidence="5">
    <location>
        <begin position="12"/>
        <end position="77"/>
    </location>
</feature>
<keyword evidence="3" id="KW-0731">Sigma factor</keyword>
<dbReference type="InterPro" id="IPR014284">
    <property type="entry name" value="RNA_pol_sigma-70_dom"/>
</dbReference>
<dbReference type="HOGENOM" id="CLU_047691_12_5_0"/>
<dbReference type="InterPro" id="IPR007627">
    <property type="entry name" value="RNA_pol_sigma70_r2"/>
</dbReference>
<gene>
    <name evidence="7" type="ORF">NIDE2175</name>
</gene>
<organism evidence="7 8">
    <name type="scientific">Nitrospira defluvii</name>
    <dbReference type="NCBI Taxonomy" id="330214"/>
    <lineage>
        <taxon>Bacteria</taxon>
        <taxon>Pseudomonadati</taxon>
        <taxon>Nitrospirota</taxon>
        <taxon>Nitrospiria</taxon>
        <taxon>Nitrospirales</taxon>
        <taxon>Nitrospiraceae</taxon>
        <taxon>Nitrospira</taxon>
    </lineage>
</organism>
<keyword evidence="2" id="KW-0805">Transcription regulation</keyword>
<evidence type="ECO:0000256" key="2">
    <source>
        <dbReference type="ARBA" id="ARBA00023015"/>
    </source>
</evidence>
<dbReference type="GO" id="GO:0016987">
    <property type="term" value="F:sigma factor activity"/>
    <property type="evidence" value="ECO:0007669"/>
    <property type="project" value="UniProtKB-KW"/>
</dbReference>
<dbReference type="InterPro" id="IPR039425">
    <property type="entry name" value="RNA_pol_sigma-70-like"/>
</dbReference>
<dbReference type="PANTHER" id="PTHR43133">
    <property type="entry name" value="RNA POLYMERASE ECF-TYPE SIGMA FACTO"/>
    <property type="match status" value="1"/>
</dbReference>
<dbReference type="GO" id="GO:0006352">
    <property type="term" value="P:DNA-templated transcription initiation"/>
    <property type="evidence" value="ECO:0007669"/>
    <property type="project" value="InterPro"/>
</dbReference>
<proteinExistence type="inferred from homology"/>
<evidence type="ECO:0000259" key="6">
    <source>
        <dbReference type="Pfam" id="PF08281"/>
    </source>
</evidence>
<dbReference type="Pfam" id="PF08281">
    <property type="entry name" value="Sigma70_r4_2"/>
    <property type="match status" value="1"/>
</dbReference>
<protein>
    <submittedName>
        <fullName evidence="7">Putative RNA polymerase sigma factor FecI (Sigma-19)</fullName>
    </submittedName>
</protein>
<dbReference type="PANTHER" id="PTHR43133:SF63">
    <property type="entry name" value="RNA POLYMERASE SIGMA FACTOR FECI-RELATED"/>
    <property type="match status" value="1"/>
</dbReference>
<dbReference type="OrthoDB" id="9794372at2"/>
<evidence type="ECO:0000256" key="4">
    <source>
        <dbReference type="ARBA" id="ARBA00023163"/>
    </source>
</evidence>
<dbReference type="InterPro" id="IPR013325">
    <property type="entry name" value="RNA_pol_sigma_r2"/>
</dbReference>
<dbReference type="Gene3D" id="1.10.10.10">
    <property type="entry name" value="Winged helix-like DNA-binding domain superfamily/Winged helix DNA-binding domain"/>
    <property type="match status" value="1"/>
</dbReference>
<dbReference type="SUPFAM" id="SSF88946">
    <property type="entry name" value="Sigma2 domain of RNA polymerase sigma factors"/>
    <property type="match status" value="1"/>
</dbReference>
<dbReference type="GO" id="GO:0003677">
    <property type="term" value="F:DNA binding"/>
    <property type="evidence" value="ECO:0007669"/>
    <property type="project" value="InterPro"/>
</dbReference>
<evidence type="ECO:0000256" key="3">
    <source>
        <dbReference type="ARBA" id="ARBA00023082"/>
    </source>
</evidence>